<dbReference type="OrthoDB" id="1036367at2759"/>
<proteinExistence type="predicted"/>
<dbReference type="AlphaFoldDB" id="R0I9F7"/>
<keyword evidence="2" id="KW-1185">Reference proteome</keyword>
<sequence length="116" mass="12756">MSGSGSSASSDGNYELKITETYGGGKGPVRWSFTEDSCIARVDVPGCPDVPVPSNFRFEETYVGFQMKEVAMDPNVRTVREYVGCVRFDSTIYNVMEAKIKIANGVFRVTAPKKIN</sequence>
<accession>R0I9F7</accession>
<protein>
    <recommendedName>
        <fullName evidence="3">SHSP domain-containing protein</fullName>
    </recommendedName>
</protein>
<name>R0I9F7_9BRAS</name>
<evidence type="ECO:0000313" key="2">
    <source>
        <dbReference type="Proteomes" id="UP000029121"/>
    </source>
</evidence>
<organism evidence="1 2">
    <name type="scientific">Capsella rubella</name>
    <dbReference type="NCBI Taxonomy" id="81985"/>
    <lineage>
        <taxon>Eukaryota</taxon>
        <taxon>Viridiplantae</taxon>
        <taxon>Streptophyta</taxon>
        <taxon>Embryophyta</taxon>
        <taxon>Tracheophyta</taxon>
        <taxon>Spermatophyta</taxon>
        <taxon>Magnoliopsida</taxon>
        <taxon>eudicotyledons</taxon>
        <taxon>Gunneridae</taxon>
        <taxon>Pentapetalae</taxon>
        <taxon>rosids</taxon>
        <taxon>malvids</taxon>
        <taxon>Brassicales</taxon>
        <taxon>Brassicaceae</taxon>
        <taxon>Camelineae</taxon>
        <taxon>Capsella</taxon>
    </lineage>
</organism>
<evidence type="ECO:0008006" key="3">
    <source>
        <dbReference type="Google" id="ProtNLM"/>
    </source>
</evidence>
<reference evidence="2" key="1">
    <citation type="journal article" date="2013" name="Nat. Genet.">
        <title>The Capsella rubella genome and the genomic consequences of rapid mating system evolution.</title>
        <authorList>
            <person name="Slotte T."/>
            <person name="Hazzouri K.M."/>
            <person name="Agren J.A."/>
            <person name="Koenig D."/>
            <person name="Maumus F."/>
            <person name="Guo Y.L."/>
            <person name="Steige K."/>
            <person name="Platts A.E."/>
            <person name="Escobar J.S."/>
            <person name="Newman L.K."/>
            <person name="Wang W."/>
            <person name="Mandakova T."/>
            <person name="Vello E."/>
            <person name="Smith L.M."/>
            <person name="Henz S.R."/>
            <person name="Steffen J."/>
            <person name="Takuno S."/>
            <person name="Brandvain Y."/>
            <person name="Coop G."/>
            <person name="Andolfatto P."/>
            <person name="Hu T.T."/>
            <person name="Blanchette M."/>
            <person name="Clark R.M."/>
            <person name="Quesneville H."/>
            <person name="Nordborg M."/>
            <person name="Gaut B.S."/>
            <person name="Lysak M.A."/>
            <person name="Jenkins J."/>
            <person name="Grimwood J."/>
            <person name="Chapman J."/>
            <person name="Prochnik S."/>
            <person name="Shu S."/>
            <person name="Rokhsar D."/>
            <person name="Schmutz J."/>
            <person name="Weigel D."/>
            <person name="Wright S.I."/>
        </authorList>
    </citation>
    <scope>NUCLEOTIDE SEQUENCE [LARGE SCALE GENOMIC DNA]</scope>
    <source>
        <strain evidence="2">cv. Monte Gargano</strain>
    </source>
</reference>
<evidence type="ECO:0000313" key="1">
    <source>
        <dbReference type="EMBL" id="EOA39009.1"/>
    </source>
</evidence>
<dbReference type="KEGG" id="crb:17900201"/>
<dbReference type="EMBL" id="KB870805">
    <property type="protein sequence ID" value="EOA39009.1"/>
    <property type="molecule type" value="Genomic_DNA"/>
</dbReference>
<gene>
    <name evidence="1" type="ORF">CARUB_v10011551mg</name>
</gene>
<dbReference type="Proteomes" id="UP000029121">
    <property type="component" value="Unassembled WGS sequence"/>
</dbReference>
<dbReference type="STRING" id="81985.R0I9F7"/>